<dbReference type="PANTHER" id="PTHR46825:SF7">
    <property type="entry name" value="D-ALANYL-D-ALANINE CARBOXYPEPTIDASE"/>
    <property type="match status" value="1"/>
</dbReference>
<dbReference type="EMBL" id="BAABGM010000014">
    <property type="protein sequence ID" value="GAA4406855.1"/>
    <property type="molecule type" value="Genomic_DNA"/>
</dbReference>
<dbReference type="Pfam" id="PF00144">
    <property type="entry name" value="Beta-lactamase"/>
    <property type="match status" value="1"/>
</dbReference>
<protein>
    <recommendedName>
        <fullName evidence="2">Beta-lactamase-related domain-containing protein</fullName>
    </recommendedName>
</protein>
<sequence>MSTVAPDMDPRTHGDDDFAARTARHLGRRHERFVAVEVRAGAVRRARAGLPDGADVEIGSVSKGLTGMLFADSRDRGEVCDSTVLGDLLPLAGAPAAEVTLGSLATHSSGLPRLPSSSGALRATLDLWRHGRNPYGESLDELLAATRRTPVGRRRPHYSNLGYMLLGHAVAVAAGTTYAGLLRDRLAGPLEMTATTVPSTPADLLPLAVPGRSRRGRPMQPWTGEALGPAGGIRSTADDLGRLMKAVLDGTAPGLSALEPVTRLSGPVRVGAAWLTLERRGVALTWHNGGTGGFRSVVVLDRAAGAGVAVVSATARSVDRAGFALVEECVGTGG</sequence>
<evidence type="ECO:0000313" key="4">
    <source>
        <dbReference type="Proteomes" id="UP001500945"/>
    </source>
</evidence>
<gene>
    <name evidence="3" type="ORF">GCM10023168_22270</name>
</gene>
<accession>A0ABP8KGT1</accession>
<keyword evidence="4" id="KW-1185">Reference proteome</keyword>
<dbReference type="Gene3D" id="3.40.710.10">
    <property type="entry name" value="DD-peptidase/beta-lactamase superfamily"/>
    <property type="match status" value="1"/>
</dbReference>
<reference evidence="4" key="1">
    <citation type="journal article" date="2019" name="Int. J. Syst. Evol. Microbiol.">
        <title>The Global Catalogue of Microorganisms (GCM) 10K type strain sequencing project: providing services to taxonomists for standard genome sequencing and annotation.</title>
        <authorList>
            <consortium name="The Broad Institute Genomics Platform"/>
            <consortium name="The Broad Institute Genome Sequencing Center for Infectious Disease"/>
            <person name="Wu L."/>
            <person name="Ma J."/>
        </authorList>
    </citation>
    <scope>NUCLEOTIDE SEQUENCE [LARGE SCALE GENOMIC DNA]</scope>
    <source>
        <strain evidence="4">JCM 17809</strain>
    </source>
</reference>
<dbReference type="SUPFAM" id="SSF56601">
    <property type="entry name" value="beta-lactamase/transpeptidase-like"/>
    <property type="match status" value="1"/>
</dbReference>
<feature type="region of interest" description="Disordered" evidence="1">
    <location>
        <begin position="211"/>
        <end position="230"/>
    </location>
</feature>
<proteinExistence type="predicted"/>
<evidence type="ECO:0000313" key="3">
    <source>
        <dbReference type="EMBL" id="GAA4406855.1"/>
    </source>
</evidence>
<dbReference type="PANTHER" id="PTHR46825">
    <property type="entry name" value="D-ALANYL-D-ALANINE-CARBOXYPEPTIDASE/ENDOPEPTIDASE AMPH"/>
    <property type="match status" value="1"/>
</dbReference>
<evidence type="ECO:0000256" key="1">
    <source>
        <dbReference type="SAM" id="MobiDB-lite"/>
    </source>
</evidence>
<dbReference type="Proteomes" id="UP001500945">
    <property type="component" value="Unassembled WGS sequence"/>
</dbReference>
<dbReference type="RefSeq" id="WP_345205805.1">
    <property type="nucleotide sequence ID" value="NZ_BAABGM010000014.1"/>
</dbReference>
<dbReference type="InterPro" id="IPR001466">
    <property type="entry name" value="Beta-lactam-related"/>
</dbReference>
<dbReference type="InterPro" id="IPR012338">
    <property type="entry name" value="Beta-lactam/transpept-like"/>
</dbReference>
<organism evidence="3 4">
    <name type="scientific">Fodinibacter luteus</name>
    <dbReference type="NCBI Taxonomy" id="552064"/>
    <lineage>
        <taxon>Bacteria</taxon>
        <taxon>Bacillati</taxon>
        <taxon>Actinomycetota</taxon>
        <taxon>Actinomycetes</taxon>
        <taxon>Micrococcales</taxon>
        <taxon>Intrasporangiaceae</taxon>
        <taxon>Fodinibacter (ex Wang et al. 2009)</taxon>
    </lineage>
</organism>
<evidence type="ECO:0000259" key="2">
    <source>
        <dbReference type="Pfam" id="PF00144"/>
    </source>
</evidence>
<feature type="domain" description="Beta-lactamase-related" evidence="2">
    <location>
        <begin position="56"/>
        <end position="317"/>
    </location>
</feature>
<dbReference type="InterPro" id="IPR050491">
    <property type="entry name" value="AmpC-like"/>
</dbReference>
<name>A0ABP8KGT1_9MICO</name>
<comment type="caution">
    <text evidence="3">The sequence shown here is derived from an EMBL/GenBank/DDBJ whole genome shotgun (WGS) entry which is preliminary data.</text>
</comment>